<dbReference type="InterPro" id="IPR043502">
    <property type="entry name" value="DNA/RNA_pol_sf"/>
</dbReference>
<reference evidence="1 2" key="1">
    <citation type="journal article" date="2018" name="PLoS Genet.">
        <title>Population sequencing reveals clonal diversity and ancestral inbreeding in the grapevine cultivar Chardonnay.</title>
        <authorList>
            <person name="Roach M.J."/>
            <person name="Johnson D.L."/>
            <person name="Bohlmann J."/>
            <person name="van Vuuren H.J."/>
            <person name="Jones S.J."/>
            <person name="Pretorius I.S."/>
            <person name="Schmidt S.A."/>
            <person name="Borneman A.R."/>
        </authorList>
    </citation>
    <scope>NUCLEOTIDE SEQUENCE [LARGE SCALE GENOMIC DNA]</scope>
    <source>
        <strain evidence="2">cv. Chardonnay</strain>
        <tissue evidence="1">Leaf</tissue>
    </source>
</reference>
<proteinExistence type="predicted"/>
<organism evidence="1 2">
    <name type="scientific">Vitis vinifera</name>
    <name type="common">Grape</name>
    <dbReference type="NCBI Taxonomy" id="29760"/>
    <lineage>
        <taxon>Eukaryota</taxon>
        <taxon>Viridiplantae</taxon>
        <taxon>Streptophyta</taxon>
        <taxon>Embryophyta</taxon>
        <taxon>Tracheophyta</taxon>
        <taxon>Spermatophyta</taxon>
        <taxon>Magnoliopsida</taxon>
        <taxon>eudicotyledons</taxon>
        <taxon>Gunneridae</taxon>
        <taxon>Pentapetalae</taxon>
        <taxon>rosids</taxon>
        <taxon>Vitales</taxon>
        <taxon>Vitaceae</taxon>
        <taxon>Viteae</taxon>
        <taxon>Vitis</taxon>
    </lineage>
</organism>
<evidence type="ECO:0000313" key="2">
    <source>
        <dbReference type="Proteomes" id="UP000288805"/>
    </source>
</evidence>
<dbReference type="Proteomes" id="UP000288805">
    <property type="component" value="Unassembled WGS sequence"/>
</dbReference>
<dbReference type="SUPFAM" id="SSF56672">
    <property type="entry name" value="DNA/RNA polymerases"/>
    <property type="match status" value="1"/>
</dbReference>
<name>A0A438HNQ5_VITVI</name>
<dbReference type="FunFam" id="3.30.70.270:FF:000020">
    <property type="entry name" value="Transposon Tf2-6 polyprotein-like Protein"/>
    <property type="match status" value="1"/>
</dbReference>
<dbReference type="InterPro" id="IPR050951">
    <property type="entry name" value="Retrovirus_Pol_polyprotein"/>
</dbReference>
<evidence type="ECO:0000313" key="1">
    <source>
        <dbReference type="EMBL" id="RVW86074.1"/>
    </source>
</evidence>
<protein>
    <submittedName>
        <fullName evidence="1">Retrovirus-related Pol polyprotein from transposon 17.6</fullName>
    </submittedName>
</protein>
<dbReference type="PANTHER" id="PTHR37984:SF5">
    <property type="entry name" value="PROTEIN NYNRIN-LIKE"/>
    <property type="match status" value="1"/>
</dbReference>
<gene>
    <name evidence="1" type="primary">pol_1973</name>
    <name evidence="1" type="ORF">CK203_038034</name>
</gene>
<sequence>MDKPLRMISTLRASSLLRKGCQGFLAYVVNKENDLKLEDIPIVRDYPDVFPDDLLGLAPQKKVEFTINLALGSTPISKAPYRMAPMELKELKIQLQELLDKGFIRPSVLSLGALVLFGARVFSKIDLRSGYHQLRVRSEDIPKTAFRTTYGHYEFLDKVSFLGPVVTKDGIFVDLRKVDVVSNWIPNTVIEIQSFLGLASYYRRFIEGFSKIALPLTRLTQKGVKFEWSYDYEHSFQELKNRLMIAPILTIPSGSGGFVVYSDASR</sequence>
<dbReference type="InterPro" id="IPR043128">
    <property type="entry name" value="Rev_trsase/Diguanyl_cyclase"/>
</dbReference>
<comment type="caution">
    <text evidence="1">The sequence shown here is derived from an EMBL/GenBank/DDBJ whole genome shotgun (WGS) entry which is preliminary data.</text>
</comment>
<accession>A0A438HNQ5</accession>
<dbReference type="PANTHER" id="PTHR37984">
    <property type="entry name" value="PROTEIN CBG26694"/>
    <property type="match status" value="1"/>
</dbReference>
<dbReference type="AlphaFoldDB" id="A0A438HNQ5"/>
<dbReference type="Gene3D" id="3.30.70.270">
    <property type="match status" value="2"/>
</dbReference>
<dbReference type="EMBL" id="QGNW01000197">
    <property type="protein sequence ID" value="RVW86074.1"/>
    <property type="molecule type" value="Genomic_DNA"/>
</dbReference>
<dbReference type="Gene3D" id="3.10.10.10">
    <property type="entry name" value="HIV Type 1 Reverse Transcriptase, subunit A, domain 1"/>
    <property type="match status" value="2"/>
</dbReference>